<keyword evidence="2" id="KW-0479">Metal-binding</keyword>
<evidence type="ECO:0000256" key="5">
    <source>
        <dbReference type="ARBA" id="ARBA00023157"/>
    </source>
</evidence>
<organism evidence="7 8">
    <name type="scientific">Solitalea canadensis (strain ATCC 29591 / DSM 3403 / JCM 21819 / LMG 8368 / NBRC 15130 / NCIMB 12057 / USAM 9D)</name>
    <name type="common">Flexibacter canadensis</name>
    <dbReference type="NCBI Taxonomy" id="929556"/>
    <lineage>
        <taxon>Bacteria</taxon>
        <taxon>Pseudomonadati</taxon>
        <taxon>Bacteroidota</taxon>
        <taxon>Sphingobacteriia</taxon>
        <taxon>Sphingobacteriales</taxon>
        <taxon>Sphingobacteriaceae</taxon>
        <taxon>Solitalea</taxon>
    </lineage>
</organism>
<dbReference type="AlphaFoldDB" id="H8KLT0"/>
<name>H8KLT0_SOLCM</name>
<evidence type="ECO:0000313" key="8">
    <source>
        <dbReference type="Proteomes" id="UP000007590"/>
    </source>
</evidence>
<dbReference type="Gene3D" id="1.10.575.10">
    <property type="entry name" value="P1 Nuclease"/>
    <property type="match status" value="1"/>
</dbReference>
<sequence>MKFSKVSLLIISALFLFLTGNPLISSAWGKTGHRIVGEIADRHLSKKAKKAIKQLLGAESVAMVSDWPDFIKSDRKYDSTQVWHYINFEDGLNCEQIKHKCENDSTNLAYGIRKMISILKDKNSSASLKKDAMKFLIHLIGDANQPMHIGRPTDKGGNDVKMTWFKRTTNLHRIWDDDFIEFQDLSYTEYAIALNHPTAEQIEACKSTDPAAWFCETYGLSRKLYADAEKETDVGYKYNYVFLSAMNEQLLKGGLRLANVLNEIYK</sequence>
<evidence type="ECO:0000256" key="2">
    <source>
        <dbReference type="ARBA" id="ARBA00022723"/>
    </source>
</evidence>
<protein>
    <submittedName>
        <fullName evidence="7">S1/P1 Nuclease</fullName>
    </submittedName>
</protein>
<dbReference type="GO" id="GO:0006308">
    <property type="term" value="P:DNA catabolic process"/>
    <property type="evidence" value="ECO:0007669"/>
    <property type="project" value="InterPro"/>
</dbReference>
<dbReference type="CDD" id="cd11010">
    <property type="entry name" value="S1-P1_nuclease"/>
    <property type="match status" value="1"/>
</dbReference>
<dbReference type="HOGENOM" id="CLU_044365_1_0_10"/>
<proteinExistence type="predicted"/>
<dbReference type="GO" id="GO:0016788">
    <property type="term" value="F:hydrolase activity, acting on ester bonds"/>
    <property type="evidence" value="ECO:0007669"/>
    <property type="project" value="InterPro"/>
</dbReference>
<evidence type="ECO:0000256" key="1">
    <source>
        <dbReference type="ARBA" id="ARBA00022722"/>
    </source>
</evidence>
<keyword evidence="3" id="KW-0255">Endonuclease</keyword>
<dbReference type="Pfam" id="PF02265">
    <property type="entry name" value="S1-P1_nuclease"/>
    <property type="match status" value="1"/>
</dbReference>
<keyword evidence="1" id="KW-0540">Nuclease</keyword>
<dbReference type="OrthoDB" id="267579at2"/>
<dbReference type="PANTHER" id="PTHR33146:SF26">
    <property type="entry name" value="ENDONUCLEASE 4"/>
    <property type="match status" value="1"/>
</dbReference>
<keyword evidence="6" id="KW-0325">Glycoprotein</keyword>
<dbReference type="InterPro" id="IPR003154">
    <property type="entry name" value="S1/P1nuclease"/>
</dbReference>
<evidence type="ECO:0000313" key="7">
    <source>
        <dbReference type="EMBL" id="AFD09234.1"/>
    </source>
</evidence>
<accession>H8KLT0</accession>
<evidence type="ECO:0000256" key="6">
    <source>
        <dbReference type="ARBA" id="ARBA00023180"/>
    </source>
</evidence>
<dbReference type="RefSeq" id="WP_014682456.1">
    <property type="nucleotide sequence ID" value="NC_017770.1"/>
</dbReference>
<dbReference type="InterPro" id="IPR008947">
    <property type="entry name" value="PLipase_C/P1_nuclease_dom_sf"/>
</dbReference>
<dbReference type="GO" id="GO:0046872">
    <property type="term" value="F:metal ion binding"/>
    <property type="evidence" value="ECO:0007669"/>
    <property type="project" value="UniProtKB-KW"/>
</dbReference>
<evidence type="ECO:0000256" key="3">
    <source>
        <dbReference type="ARBA" id="ARBA00022759"/>
    </source>
</evidence>
<dbReference type="GO" id="GO:0003676">
    <property type="term" value="F:nucleic acid binding"/>
    <property type="evidence" value="ECO:0007669"/>
    <property type="project" value="InterPro"/>
</dbReference>
<keyword evidence="4" id="KW-0378">Hydrolase</keyword>
<dbReference type="eggNOG" id="ENOG502Z82C">
    <property type="taxonomic scope" value="Bacteria"/>
</dbReference>
<dbReference type="SUPFAM" id="SSF48537">
    <property type="entry name" value="Phospholipase C/P1 nuclease"/>
    <property type="match status" value="1"/>
</dbReference>
<gene>
    <name evidence="7" type="ordered locus">Solca_4244</name>
</gene>
<keyword evidence="8" id="KW-1185">Reference proteome</keyword>
<reference evidence="7" key="1">
    <citation type="submission" date="2012-02" db="EMBL/GenBank/DDBJ databases">
        <title>The complete genome of Solitalea canadensis DSM 3403.</title>
        <authorList>
            <consortium name="US DOE Joint Genome Institute (JGI-PGF)"/>
            <person name="Lucas S."/>
            <person name="Copeland A."/>
            <person name="Lapidus A."/>
            <person name="Glavina del Rio T."/>
            <person name="Dalin E."/>
            <person name="Tice H."/>
            <person name="Bruce D."/>
            <person name="Goodwin L."/>
            <person name="Pitluck S."/>
            <person name="Peters L."/>
            <person name="Ovchinnikova G."/>
            <person name="Lu M."/>
            <person name="Kyrpides N."/>
            <person name="Mavromatis K."/>
            <person name="Ivanova N."/>
            <person name="Brettin T."/>
            <person name="Detter J.C."/>
            <person name="Han C."/>
            <person name="Larimer F."/>
            <person name="Land M."/>
            <person name="Hauser L."/>
            <person name="Markowitz V."/>
            <person name="Cheng J.-F."/>
            <person name="Hugenholtz P."/>
            <person name="Woyke T."/>
            <person name="Wu D."/>
            <person name="Spring S."/>
            <person name="Schroeder M."/>
            <person name="Kopitz M."/>
            <person name="Brambilla E."/>
            <person name="Klenk H.-P."/>
            <person name="Eisen J.A."/>
        </authorList>
    </citation>
    <scope>NUCLEOTIDE SEQUENCE</scope>
    <source>
        <strain evidence="7">DSM 3403</strain>
    </source>
</reference>
<keyword evidence="5" id="KW-1015">Disulfide bond</keyword>
<dbReference type="KEGG" id="scn:Solca_4244"/>
<dbReference type="GO" id="GO:0004519">
    <property type="term" value="F:endonuclease activity"/>
    <property type="evidence" value="ECO:0007669"/>
    <property type="project" value="UniProtKB-KW"/>
</dbReference>
<dbReference type="EMBL" id="CP003349">
    <property type="protein sequence ID" value="AFD09234.1"/>
    <property type="molecule type" value="Genomic_DNA"/>
</dbReference>
<evidence type="ECO:0000256" key="4">
    <source>
        <dbReference type="ARBA" id="ARBA00022801"/>
    </source>
</evidence>
<dbReference type="PANTHER" id="PTHR33146">
    <property type="entry name" value="ENDONUCLEASE 4"/>
    <property type="match status" value="1"/>
</dbReference>
<dbReference type="STRING" id="929556.Solca_4244"/>
<dbReference type="Proteomes" id="UP000007590">
    <property type="component" value="Chromosome"/>
</dbReference>